<sequence length="281" mass="30399">MTEIARRAKSALEVIHSMIYFAPEAEEGFAALGLERGRMSYYAGRSAAMGPVGPGVVAATFYNFNPESVAKHIPRAWSIASPSAVLEARFRAADAALRRMLDDVASPAVTGAAELAREASLACGPEGKPLFAAHADLDWPDEPHLRLWHAVTLLREFRGDAHIAALQHADLSGLQALALHSATGEGFKPSAARTLREWSEAQWAEAEQQLRERGLVDDEGGCTEAGLALREEVEVATDAMSMAPWRALGEARTEELVETGRQLTRTLLKAGALPRDFFGRD</sequence>
<keyword evidence="2" id="KW-1185">Reference proteome</keyword>
<dbReference type="InterPro" id="IPR054058">
    <property type="entry name" value="HTH_67"/>
</dbReference>
<dbReference type="AlphaFoldDB" id="A0A853ARH0"/>
<evidence type="ECO:0000313" key="2">
    <source>
        <dbReference type="Proteomes" id="UP000587002"/>
    </source>
</evidence>
<dbReference type="RefSeq" id="WP_179720484.1">
    <property type="nucleotide sequence ID" value="NZ_BAABFH010000001.1"/>
</dbReference>
<evidence type="ECO:0008006" key="3">
    <source>
        <dbReference type="Google" id="ProtNLM"/>
    </source>
</evidence>
<dbReference type="Proteomes" id="UP000587002">
    <property type="component" value="Unassembled WGS sequence"/>
</dbReference>
<dbReference type="Pfam" id="PF21863">
    <property type="entry name" value="HTH_67"/>
    <property type="match status" value="1"/>
</dbReference>
<comment type="caution">
    <text evidence="1">The sequence shown here is derived from an EMBL/GenBank/DDBJ whole genome shotgun (WGS) entry which is preliminary data.</text>
</comment>
<accession>A0A853ARH0</accession>
<dbReference type="EMBL" id="JACCFJ010000001">
    <property type="protein sequence ID" value="NYI83777.1"/>
    <property type="molecule type" value="Genomic_DNA"/>
</dbReference>
<proteinExistence type="predicted"/>
<name>A0A853ARH0_9PSEU</name>
<organism evidence="1 2">
    <name type="scientific">Saccharopolyspora hordei</name>
    <dbReference type="NCBI Taxonomy" id="1838"/>
    <lineage>
        <taxon>Bacteria</taxon>
        <taxon>Bacillati</taxon>
        <taxon>Actinomycetota</taxon>
        <taxon>Actinomycetes</taxon>
        <taxon>Pseudonocardiales</taxon>
        <taxon>Pseudonocardiaceae</taxon>
        <taxon>Saccharopolyspora</taxon>
    </lineage>
</organism>
<evidence type="ECO:0000313" key="1">
    <source>
        <dbReference type="EMBL" id="NYI83777.1"/>
    </source>
</evidence>
<gene>
    <name evidence="1" type="ORF">HNR68_002407</name>
</gene>
<reference evidence="1 2" key="1">
    <citation type="submission" date="2020-07" db="EMBL/GenBank/DDBJ databases">
        <title>Sequencing the genomes of 1000 actinobacteria strains.</title>
        <authorList>
            <person name="Klenk H.-P."/>
        </authorList>
    </citation>
    <scope>NUCLEOTIDE SEQUENCE [LARGE SCALE GENOMIC DNA]</scope>
    <source>
        <strain evidence="1 2">DSM 44065</strain>
    </source>
</reference>
<dbReference type="NCBIfam" id="NF047719">
    <property type="entry name" value="SCO6745_fam_HTH"/>
    <property type="match status" value="1"/>
</dbReference>
<protein>
    <recommendedName>
        <fullName evidence="3">SalK</fullName>
    </recommendedName>
</protein>